<dbReference type="InterPro" id="IPR000109">
    <property type="entry name" value="POT_fam"/>
</dbReference>
<evidence type="ECO:0000256" key="4">
    <source>
        <dbReference type="ARBA" id="ARBA00022989"/>
    </source>
</evidence>
<dbReference type="GO" id="GO:0022857">
    <property type="term" value="F:transmembrane transporter activity"/>
    <property type="evidence" value="ECO:0007669"/>
    <property type="project" value="InterPro"/>
</dbReference>
<accession>A0AAV1Y7I4</accession>
<evidence type="ECO:0000256" key="1">
    <source>
        <dbReference type="ARBA" id="ARBA00004141"/>
    </source>
</evidence>
<dbReference type="Gene3D" id="1.20.1250.20">
    <property type="entry name" value="MFS general substrate transporter like domains"/>
    <property type="match status" value="1"/>
</dbReference>
<keyword evidence="3 6" id="KW-0812">Transmembrane</keyword>
<reference evidence="7 8" key="1">
    <citation type="submission" date="2024-03" db="EMBL/GenBank/DDBJ databases">
        <authorList>
            <person name="Martinez-Hernandez J."/>
        </authorList>
    </citation>
    <scope>NUCLEOTIDE SEQUENCE [LARGE SCALE GENOMIC DNA]</scope>
</reference>
<protein>
    <submittedName>
        <fullName evidence="7">Uncharacterized protein</fullName>
    </submittedName>
</protein>
<organism evidence="7 8">
    <name type="scientific">Lupinus luteus</name>
    <name type="common">European yellow lupine</name>
    <dbReference type="NCBI Taxonomy" id="3873"/>
    <lineage>
        <taxon>Eukaryota</taxon>
        <taxon>Viridiplantae</taxon>
        <taxon>Streptophyta</taxon>
        <taxon>Embryophyta</taxon>
        <taxon>Tracheophyta</taxon>
        <taxon>Spermatophyta</taxon>
        <taxon>Magnoliopsida</taxon>
        <taxon>eudicotyledons</taxon>
        <taxon>Gunneridae</taxon>
        <taxon>Pentapetalae</taxon>
        <taxon>rosids</taxon>
        <taxon>fabids</taxon>
        <taxon>Fabales</taxon>
        <taxon>Fabaceae</taxon>
        <taxon>Papilionoideae</taxon>
        <taxon>50 kb inversion clade</taxon>
        <taxon>genistoids sensu lato</taxon>
        <taxon>core genistoids</taxon>
        <taxon>Genisteae</taxon>
        <taxon>Lupinus</taxon>
    </lineage>
</organism>
<dbReference type="SUPFAM" id="SSF103473">
    <property type="entry name" value="MFS general substrate transporter"/>
    <property type="match status" value="1"/>
</dbReference>
<dbReference type="PANTHER" id="PTHR11654">
    <property type="entry name" value="OLIGOPEPTIDE TRANSPORTER-RELATED"/>
    <property type="match status" value="1"/>
</dbReference>
<feature type="transmembrane region" description="Helical" evidence="6">
    <location>
        <begin position="129"/>
        <end position="147"/>
    </location>
</feature>
<feature type="transmembrane region" description="Helical" evidence="6">
    <location>
        <begin position="198"/>
        <end position="223"/>
    </location>
</feature>
<evidence type="ECO:0000256" key="3">
    <source>
        <dbReference type="ARBA" id="ARBA00022692"/>
    </source>
</evidence>
<evidence type="ECO:0000313" key="7">
    <source>
        <dbReference type="EMBL" id="CAL0329847.1"/>
    </source>
</evidence>
<dbReference type="Proteomes" id="UP001497480">
    <property type="component" value="Unassembled WGS sequence"/>
</dbReference>
<feature type="transmembrane region" description="Helical" evidence="6">
    <location>
        <begin position="47"/>
        <end position="68"/>
    </location>
</feature>
<dbReference type="Pfam" id="PF00854">
    <property type="entry name" value="PTR2"/>
    <property type="match status" value="1"/>
</dbReference>
<evidence type="ECO:0000256" key="5">
    <source>
        <dbReference type="ARBA" id="ARBA00023136"/>
    </source>
</evidence>
<keyword evidence="8" id="KW-1185">Reference proteome</keyword>
<comment type="caution">
    <text evidence="7">The sequence shown here is derived from an EMBL/GenBank/DDBJ whole genome shotgun (WGS) entry which is preliminary data.</text>
</comment>
<comment type="similarity">
    <text evidence="2">Belongs to the major facilitator superfamily. Proton-dependent oligopeptide transporter (POT/PTR) (TC 2.A.17) family.</text>
</comment>
<dbReference type="EMBL" id="CAXHTB010000022">
    <property type="protein sequence ID" value="CAL0329847.1"/>
    <property type="molecule type" value="Genomic_DNA"/>
</dbReference>
<comment type="subcellular location">
    <subcellularLocation>
        <location evidence="1">Membrane</location>
        <topology evidence="1">Multi-pass membrane protein</topology>
    </subcellularLocation>
</comment>
<dbReference type="InterPro" id="IPR036259">
    <property type="entry name" value="MFS_trans_sf"/>
</dbReference>
<feature type="transmembrane region" description="Helical" evidence="6">
    <location>
        <begin position="243"/>
        <end position="263"/>
    </location>
</feature>
<dbReference type="AlphaFoldDB" id="A0AAV1Y7I4"/>
<evidence type="ECO:0000256" key="6">
    <source>
        <dbReference type="SAM" id="Phobius"/>
    </source>
</evidence>
<keyword evidence="5 6" id="KW-0472">Membrane</keyword>
<sequence length="272" mass="30946">MECLKRRFLDRAAVVSVAESKEGDYYNRWRLCTVTQVEELKILIRMFPIWATGIIFSVVYSQMATLFVEQGRMMDTTIGSFHIPPASLSTSDVITVIFLVPIYDRIIVPFARKFTSKERGFSDLQRMGMGLFISILCMSVAAIVEVARLKLAKEHLVLNIFWQVPQYVLMGASEFFTFVAQLEFFYDQSPDTMRSLCSALSLLTTALGNYLNSLILTLVSYFTTQGGKPGWIPNNLNEGHVDYFFWLLAGLSILNMLVFIVAAKGYKQKRVF</sequence>
<dbReference type="GO" id="GO:0016020">
    <property type="term" value="C:membrane"/>
    <property type="evidence" value="ECO:0007669"/>
    <property type="project" value="UniProtKB-SubCell"/>
</dbReference>
<gene>
    <name evidence="7" type="ORF">LLUT_LOCUS30907</name>
</gene>
<name>A0AAV1Y7I4_LUPLU</name>
<keyword evidence="4 6" id="KW-1133">Transmembrane helix</keyword>
<feature type="transmembrane region" description="Helical" evidence="6">
    <location>
        <begin position="88"/>
        <end position="108"/>
    </location>
</feature>
<proteinExistence type="inferred from homology"/>
<feature type="transmembrane region" description="Helical" evidence="6">
    <location>
        <begin position="167"/>
        <end position="186"/>
    </location>
</feature>
<evidence type="ECO:0000256" key="2">
    <source>
        <dbReference type="ARBA" id="ARBA00005982"/>
    </source>
</evidence>
<evidence type="ECO:0000313" key="8">
    <source>
        <dbReference type="Proteomes" id="UP001497480"/>
    </source>
</evidence>